<dbReference type="SUPFAM" id="SSF101898">
    <property type="entry name" value="NHL repeat"/>
    <property type="match status" value="2"/>
</dbReference>
<feature type="compositionally biased region" description="Low complexity" evidence="1">
    <location>
        <begin position="492"/>
        <end position="501"/>
    </location>
</feature>
<dbReference type="Proteomes" id="UP000037460">
    <property type="component" value="Unassembled WGS sequence"/>
</dbReference>
<feature type="region of interest" description="Disordered" evidence="1">
    <location>
        <begin position="492"/>
        <end position="539"/>
    </location>
</feature>
<name>A0A0M0JJV9_9EUKA</name>
<gene>
    <name evidence="2" type="ORF">Ctob_012881</name>
</gene>
<feature type="region of interest" description="Disordered" evidence="1">
    <location>
        <begin position="329"/>
        <end position="354"/>
    </location>
</feature>
<dbReference type="EMBL" id="JWZX01002789">
    <property type="protein sequence ID" value="KOO26881.1"/>
    <property type="molecule type" value="Genomic_DNA"/>
</dbReference>
<protein>
    <submittedName>
        <fullName evidence="2">Uncharacterized protein</fullName>
    </submittedName>
</protein>
<accession>A0A0M0JJV9</accession>
<feature type="region of interest" description="Disordered" evidence="1">
    <location>
        <begin position="369"/>
        <end position="389"/>
    </location>
</feature>
<dbReference type="InterPro" id="IPR015943">
    <property type="entry name" value="WD40/YVTN_repeat-like_dom_sf"/>
</dbReference>
<comment type="caution">
    <text evidence="2">The sequence shown here is derived from an EMBL/GenBank/DDBJ whole genome shotgun (WGS) entry which is preliminary data.</text>
</comment>
<evidence type="ECO:0000313" key="2">
    <source>
        <dbReference type="EMBL" id="KOO26881.1"/>
    </source>
</evidence>
<reference evidence="3" key="1">
    <citation type="journal article" date="2015" name="PLoS Genet.">
        <title>Genome Sequence and Transcriptome Analyses of Chrysochromulina tobin: Metabolic Tools for Enhanced Algal Fitness in the Prominent Order Prymnesiales (Haptophyceae).</title>
        <authorList>
            <person name="Hovde B.T."/>
            <person name="Deodato C.R."/>
            <person name="Hunsperger H.M."/>
            <person name="Ryken S.A."/>
            <person name="Yost W."/>
            <person name="Jha R.K."/>
            <person name="Patterson J."/>
            <person name="Monnat R.J. Jr."/>
            <person name="Barlow S.B."/>
            <person name="Starkenburg S.R."/>
            <person name="Cattolico R.A."/>
        </authorList>
    </citation>
    <scope>NUCLEOTIDE SEQUENCE</scope>
    <source>
        <strain evidence="3">CCMP291</strain>
    </source>
</reference>
<dbReference type="PANTHER" id="PTHR40274">
    <property type="entry name" value="VIRGINIAMYCIN B LYASE"/>
    <property type="match status" value="1"/>
</dbReference>
<keyword evidence="3" id="KW-1185">Reference proteome</keyword>
<feature type="region of interest" description="Disordered" evidence="1">
    <location>
        <begin position="431"/>
        <end position="477"/>
    </location>
</feature>
<feature type="non-terminal residue" evidence="2">
    <location>
        <position position="608"/>
    </location>
</feature>
<sequence length="608" mass="64319">MTAEPIGPDLGSYGAAKWRGGVLGANGHIYFVPCCANRILRLDPATNAAEPVGPDLGAYGDAYKWDGGVLGANGHIYFVPCDAKRILRFDPATNAAEPVGPDLGAYNGVSKWCGGVLGANGHIYFVPYDANRIVRVDPATDVAVPVGPDLGAYGAAKWRGGVLGADGRIYFVPCCAKRILRLDPATNAAEPVGPDLGAYGDYKWCGGVLGADGHIYFVPCYAKRILRFDPATNAAEPVGPDLGAYGDAKWSSGVLGADGHIYFVPYDAKRILRFDPATNAAEPVGPDLGAYNGSGMFGAHKWRGGVLGANGHIYFVPKNANRILHLAVPEEQGPPSSSPPPSKRRHTGWTPGRNAENLRRFMAAMDEAAENGVPSDEEPDPEDRGVSPAPAGYSLYGLAADEWAPTGMELIHGLELIHGFRSRPAVSLAESPCEELPAPREELPARPKTARGGPGSDPFGYMSPPRAAPVSGATTERWVRDDADEVLTTAAAAARAQADDPIPAPPEDVKEEDAAEDEFDDLAEIDDDIPLPDSSPSRSAVYSVHAYVERARAMPSSSSALADALSTADAQLQQQLDLIPTSPELEAIIARAPYRGDGLDARREGELR</sequence>
<proteinExistence type="predicted"/>
<dbReference type="Gene3D" id="2.130.10.10">
    <property type="entry name" value="YVTN repeat-like/Quinoprotein amine dehydrogenase"/>
    <property type="match status" value="2"/>
</dbReference>
<dbReference type="AlphaFoldDB" id="A0A0M0JJV9"/>
<dbReference type="InterPro" id="IPR051344">
    <property type="entry name" value="Vgb"/>
</dbReference>
<evidence type="ECO:0000313" key="3">
    <source>
        <dbReference type="Proteomes" id="UP000037460"/>
    </source>
</evidence>
<dbReference type="OrthoDB" id="10260017at2759"/>
<dbReference type="PANTHER" id="PTHR40274:SF3">
    <property type="entry name" value="VIRGINIAMYCIN B LYASE"/>
    <property type="match status" value="1"/>
</dbReference>
<feature type="compositionally biased region" description="Acidic residues" evidence="1">
    <location>
        <begin position="509"/>
        <end position="530"/>
    </location>
</feature>
<organism evidence="2 3">
    <name type="scientific">Chrysochromulina tobinii</name>
    <dbReference type="NCBI Taxonomy" id="1460289"/>
    <lineage>
        <taxon>Eukaryota</taxon>
        <taxon>Haptista</taxon>
        <taxon>Haptophyta</taxon>
        <taxon>Prymnesiophyceae</taxon>
        <taxon>Prymnesiales</taxon>
        <taxon>Chrysochromulinaceae</taxon>
        <taxon>Chrysochromulina</taxon>
    </lineage>
</organism>
<evidence type="ECO:0000256" key="1">
    <source>
        <dbReference type="SAM" id="MobiDB-lite"/>
    </source>
</evidence>